<evidence type="ECO:0000313" key="8">
    <source>
        <dbReference type="EMBL" id="KAF1971386.1"/>
    </source>
</evidence>
<evidence type="ECO:0000313" key="9">
    <source>
        <dbReference type="Proteomes" id="UP000800036"/>
    </source>
</evidence>
<sequence>QKWAFAGNLILFPALAFPKLSICSAYSRIFSEGLLNRRMIQGLMVLIAIPAIPIFFLNVFQCQPIQVFWTEGRPAAKCRILGDFRAIYIHGAINVFADIALVIIVLPRVLELRVSSRQRWALVSIVGFGLLAAVAGITRMARLNLTLSKPNFDASWDAYDISIWTSTEIYVSLVCAAAPGIKPVVSLVLPKITGASL</sequence>
<dbReference type="PANTHER" id="PTHR33048">
    <property type="entry name" value="PTH11-LIKE INTEGRAL MEMBRANE PROTEIN (AFU_ORTHOLOGUE AFUA_5G11245)"/>
    <property type="match status" value="1"/>
</dbReference>
<keyword evidence="4 6" id="KW-0472">Membrane</keyword>
<organism evidence="8 9">
    <name type="scientific">Bimuria novae-zelandiae CBS 107.79</name>
    <dbReference type="NCBI Taxonomy" id="1447943"/>
    <lineage>
        <taxon>Eukaryota</taxon>
        <taxon>Fungi</taxon>
        <taxon>Dikarya</taxon>
        <taxon>Ascomycota</taxon>
        <taxon>Pezizomycotina</taxon>
        <taxon>Dothideomycetes</taxon>
        <taxon>Pleosporomycetidae</taxon>
        <taxon>Pleosporales</taxon>
        <taxon>Massarineae</taxon>
        <taxon>Didymosphaeriaceae</taxon>
        <taxon>Bimuria</taxon>
    </lineage>
</organism>
<comment type="similarity">
    <text evidence="5">Belongs to the SAT4 family.</text>
</comment>
<evidence type="ECO:0000256" key="1">
    <source>
        <dbReference type="ARBA" id="ARBA00004141"/>
    </source>
</evidence>
<reference evidence="8" key="1">
    <citation type="journal article" date="2020" name="Stud. Mycol.">
        <title>101 Dothideomycetes genomes: a test case for predicting lifestyles and emergence of pathogens.</title>
        <authorList>
            <person name="Haridas S."/>
            <person name="Albert R."/>
            <person name="Binder M."/>
            <person name="Bloem J."/>
            <person name="Labutti K."/>
            <person name="Salamov A."/>
            <person name="Andreopoulos B."/>
            <person name="Baker S."/>
            <person name="Barry K."/>
            <person name="Bills G."/>
            <person name="Bluhm B."/>
            <person name="Cannon C."/>
            <person name="Castanera R."/>
            <person name="Culley D."/>
            <person name="Daum C."/>
            <person name="Ezra D."/>
            <person name="Gonzalez J."/>
            <person name="Henrissat B."/>
            <person name="Kuo A."/>
            <person name="Liang C."/>
            <person name="Lipzen A."/>
            <person name="Lutzoni F."/>
            <person name="Magnuson J."/>
            <person name="Mondo S."/>
            <person name="Nolan M."/>
            <person name="Ohm R."/>
            <person name="Pangilinan J."/>
            <person name="Park H.-J."/>
            <person name="Ramirez L."/>
            <person name="Alfaro M."/>
            <person name="Sun H."/>
            <person name="Tritt A."/>
            <person name="Yoshinaga Y."/>
            <person name="Zwiers L.-H."/>
            <person name="Turgeon B."/>
            <person name="Goodwin S."/>
            <person name="Spatafora J."/>
            <person name="Crous P."/>
            <person name="Grigoriev I."/>
        </authorList>
    </citation>
    <scope>NUCLEOTIDE SEQUENCE</scope>
    <source>
        <strain evidence="8">CBS 107.79</strain>
    </source>
</reference>
<dbReference type="Proteomes" id="UP000800036">
    <property type="component" value="Unassembled WGS sequence"/>
</dbReference>
<evidence type="ECO:0000256" key="2">
    <source>
        <dbReference type="ARBA" id="ARBA00022692"/>
    </source>
</evidence>
<protein>
    <recommendedName>
        <fullName evidence="7">Rhodopsin domain-containing protein</fullName>
    </recommendedName>
</protein>
<proteinExistence type="inferred from homology"/>
<evidence type="ECO:0000256" key="4">
    <source>
        <dbReference type="ARBA" id="ARBA00023136"/>
    </source>
</evidence>
<keyword evidence="3 6" id="KW-1133">Transmembrane helix</keyword>
<name>A0A6A5V8P0_9PLEO</name>
<dbReference type="InterPro" id="IPR049326">
    <property type="entry name" value="Rhodopsin_dom_fungi"/>
</dbReference>
<feature type="transmembrane region" description="Helical" evidence="6">
    <location>
        <begin position="87"/>
        <end position="107"/>
    </location>
</feature>
<dbReference type="AlphaFoldDB" id="A0A6A5V8P0"/>
<dbReference type="PANTHER" id="PTHR33048:SF129">
    <property type="entry name" value="INTEGRAL MEMBRANE PROTEIN-RELATED"/>
    <property type="match status" value="1"/>
</dbReference>
<evidence type="ECO:0000256" key="3">
    <source>
        <dbReference type="ARBA" id="ARBA00022989"/>
    </source>
</evidence>
<gene>
    <name evidence="8" type="ORF">BU23DRAFT_370173</name>
</gene>
<keyword evidence="2 6" id="KW-0812">Transmembrane</keyword>
<feature type="non-terminal residue" evidence="8">
    <location>
        <position position="1"/>
    </location>
</feature>
<dbReference type="OrthoDB" id="444631at2759"/>
<keyword evidence="9" id="KW-1185">Reference proteome</keyword>
<accession>A0A6A5V8P0</accession>
<evidence type="ECO:0000256" key="6">
    <source>
        <dbReference type="SAM" id="Phobius"/>
    </source>
</evidence>
<evidence type="ECO:0000259" key="7">
    <source>
        <dbReference type="Pfam" id="PF20684"/>
    </source>
</evidence>
<dbReference type="GO" id="GO:0016020">
    <property type="term" value="C:membrane"/>
    <property type="evidence" value="ECO:0007669"/>
    <property type="project" value="UniProtKB-SubCell"/>
</dbReference>
<feature type="transmembrane region" description="Helical" evidence="6">
    <location>
        <begin position="39"/>
        <end position="60"/>
    </location>
</feature>
<evidence type="ECO:0000256" key="5">
    <source>
        <dbReference type="ARBA" id="ARBA00038359"/>
    </source>
</evidence>
<dbReference type="Pfam" id="PF20684">
    <property type="entry name" value="Fung_rhodopsin"/>
    <property type="match status" value="1"/>
</dbReference>
<feature type="non-terminal residue" evidence="8">
    <location>
        <position position="197"/>
    </location>
</feature>
<dbReference type="InterPro" id="IPR052337">
    <property type="entry name" value="SAT4-like"/>
</dbReference>
<feature type="transmembrane region" description="Helical" evidence="6">
    <location>
        <begin position="119"/>
        <end position="138"/>
    </location>
</feature>
<dbReference type="EMBL" id="ML976693">
    <property type="protein sequence ID" value="KAF1971386.1"/>
    <property type="molecule type" value="Genomic_DNA"/>
</dbReference>
<comment type="subcellular location">
    <subcellularLocation>
        <location evidence="1">Membrane</location>
        <topology evidence="1">Multi-pass membrane protein</topology>
    </subcellularLocation>
</comment>
<feature type="domain" description="Rhodopsin" evidence="7">
    <location>
        <begin position="3"/>
        <end position="186"/>
    </location>
</feature>